<dbReference type="AlphaFoldDB" id="A0A514LJR7"/>
<dbReference type="PANTHER" id="PTHR11910">
    <property type="entry name" value="ATP SYNTHASE DELTA CHAIN"/>
    <property type="match status" value="1"/>
</dbReference>
<evidence type="ECO:0000256" key="1">
    <source>
        <dbReference type="ARBA" id="ARBA00004370"/>
    </source>
</evidence>
<dbReference type="InterPro" id="IPR026015">
    <property type="entry name" value="ATP_synth_OSCP/delta_N_sf"/>
</dbReference>
<keyword evidence="7" id="KW-0139">CF(1)</keyword>
<keyword evidence="7" id="KW-1003">Cell membrane</keyword>
<dbReference type="RefSeq" id="WP_142090213.1">
    <property type="nucleotide sequence ID" value="NZ_CP035485.1"/>
</dbReference>
<reference evidence="9" key="1">
    <citation type="submission" date="2019-01" db="EMBL/GenBank/DDBJ databases">
        <title>Genomic analysis of Salicibibacter sp. NKC3-5.</title>
        <authorList>
            <person name="Oh Y.J."/>
        </authorList>
    </citation>
    <scope>NUCLEOTIDE SEQUENCE [LARGE SCALE GENOMIC DNA]</scope>
    <source>
        <strain evidence="9">NKC3-5</strain>
    </source>
</reference>
<dbReference type="KEGG" id="sale:EPH95_11760"/>
<name>A0A514LJR7_9BACI</name>
<keyword evidence="4 7" id="KW-0406">Ion transport</keyword>
<dbReference type="GO" id="GO:0046933">
    <property type="term" value="F:proton-transporting ATP synthase activity, rotational mechanism"/>
    <property type="evidence" value="ECO:0007669"/>
    <property type="project" value="UniProtKB-UniRule"/>
</dbReference>
<dbReference type="NCBIfam" id="NF004403">
    <property type="entry name" value="PRK05758.2-4"/>
    <property type="match status" value="1"/>
</dbReference>
<dbReference type="Pfam" id="PF00213">
    <property type="entry name" value="OSCP"/>
    <property type="match status" value="1"/>
</dbReference>
<keyword evidence="5 7" id="KW-0472">Membrane</keyword>
<evidence type="ECO:0000256" key="4">
    <source>
        <dbReference type="ARBA" id="ARBA00023065"/>
    </source>
</evidence>
<keyword evidence="6 7" id="KW-0066">ATP synthesis</keyword>
<comment type="similarity">
    <text evidence="7">Belongs to the ATPase delta chain family.</text>
</comment>
<keyword evidence="2 7" id="KW-0813">Transport</keyword>
<dbReference type="SUPFAM" id="SSF47928">
    <property type="entry name" value="N-terminal domain of the delta subunit of the F1F0-ATP synthase"/>
    <property type="match status" value="1"/>
</dbReference>
<dbReference type="HAMAP" id="MF_01416">
    <property type="entry name" value="ATP_synth_delta_bact"/>
    <property type="match status" value="1"/>
</dbReference>
<evidence type="ECO:0000256" key="7">
    <source>
        <dbReference type="HAMAP-Rule" id="MF_01416"/>
    </source>
</evidence>
<accession>A0A514LJR7</accession>
<keyword evidence="3 7" id="KW-0375">Hydrogen ion transport</keyword>
<evidence type="ECO:0000256" key="5">
    <source>
        <dbReference type="ARBA" id="ARBA00023136"/>
    </source>
</evidence>
<dbReference type="InterPro" id="IPR000711">
    <property type="entry name" value="ATPase_OSCP/dsu"/>
</dbReference>
<evidence type="ECO:0000313" key="8">
    <source>
        <dbReference type="EMBL" id="QDI91765.1"/>
    </source>
</evidence>
<comment type="subcellular location">
    <subcellularLocation>
        <location evidence="7">Cell membrane</location>
        <topology evidence="7">Peripheral membrane protein</topology>
    </subcellularLocation>
    <subcellularLocation>
        <location evidence="1">Membrane</location>
    </subcellularLocation>
</comment>
<evidence type="ECO:0000256" key="6">
    <source>
        <dbReference type="ARBA" id="ARBA00023310"/>
    </source>
</evidence>
<keyword evidence="9" id="KW-1185">Reference proteome</keyword>
<dbReference type="Proteomes" id="UP000319756">
    <property type="component" value="Chromosome"/>
</dbReference>
<protein>
    <recommendedName>
        <fullName evidence="7">ATP synthase subunit delta</fullName>
    </recommendedName>
    <alternativeName>
        <fullName evidence="7">ATP synthase F(1) sector subunit delta</fullName>
    </alternativeName>
    <alternativeName>
        <fullName evidence="7">F-type ATPase subunit delta</fullName>
        <shortName evidence="7">F-ATPase subunit delta</shortName>
    </alternativeName>
</protein>
<gene>
    <name evidence="7" type="primary">atpH</name>
    <name evidence="8" type="ORF">EPH95_11760</name>
</gene>
<dbReference type="EMBL" id="CP035485">
    <property type="protein sequence ID" value="QDI91765.1"/>
    <property type="molecule type" value="Genomic_DNA"/>
</dbReference>
<dbReference type="PRINTS" id="PR00125">
    <property type="entry name" value="ATPASEDELTA"/>
</dbReference>
<dbReference type="Gene3D" id="1.10.520.20">
    <property type="entry name" value="N-terminal domain of the delta subunit of the F1F0-ATP synthase"/>
    <property type="match status" value="1"/>
</dbReference>
<dbReference type="GO" id="GO:0045259">
    <property type="term" value="C:proton-transporting ATP synthase complex"/>
    <property type="evidence" value="ECO:0007669"/>
    <property type="project" value="UniProtKB-KW"/>
</dbReference>
<dbReference type="NCBIfam" id="TIGR01145">
    <property type="entry name" value="ATP_synt_delta"/>
    <property type="match status" value="1"/>
</dbReference>
<dbReference type="GO" id="GO:0005886">
    <property type="term" value="C:plasma membrane"/>
    <property type="evidence" value="ECO:0007669"/>
    <property type="project" value="UniProtKB-SubCell"/>
</dbReference>
<evidence type="ECO:0000313" key="9">
    <source>
        <dbReference type="Proteomes" id="UP000319756"/>
    </source>
</evidence>
<evidence type="ECO:0000256" key="3">
    <source>
        <dbReference type="ARBA" id="ARBA00022781"/>
    </source>
</evidence>
<proteinExistence type="inferred from homology"/>
<sequence>MSAPAAVANRYAKALFELANEKGVIEQVNEELHGVQTVFHSVPDLQQVMAHPKMSAGDQKALLEKGFSDSHPLVMNMLLVLVDRGRIHILDSLVHAFQNLSDDAFQIARADVRAIRPLSDQEKEEVARQFAKKVNNRQVVVTDKQDKDLIGGLVVQIGDTVYDGSVRGMLRRMERKIVSNR</sequence>
<organism evidence="8 9">
    <name type="scientific">Salicibibacter halophilus</name>
    <dbReference type="NCBI Taxonomy" id="2502791"/>
    <lineage>
        <taxon>Bacteria</taxon>
        <taxon>Bacillati</taxon>
        <taxon>Bacillota</taxon>
        <taxon>Bacilli</taxon>
        <taxon>Bacillales</taxon>
        <taxon>Bacillaceae</taxon>
        <taxon>Salicibibacter</taxon>
    </lineage>
</organism>
<comment type="function">
    <text evidence="7">This protein is part of the stalk that links CF(0) to CF(1). It either transmits conformational changes from CF(0) to CF(1) or is implicated in proton conduction.</text>
</comment>
<dbReference type="OrthoDB" id="9802471at2"/>
<comment type="function">
    <text evidence="7">F(1)F(0) ATP synthase produces ATP from ADP in the presence of a proton or sodium gradient. F-type ATPases consist of two structural domains, F(1) containing the extramembraneous catalytic core and F(0) containing the membrane proton channel, linked together by a central stalk and a peripheral stalk. During catalysis, ATP synthesis in the catalytic domain of F(1) is coupled via a rotary mechanism of the central stalk subunits to proton translocation.</text>
</comment>
<evidence type="ECO:0000256" key="2">
    <source>
        <dbReference type="ARBA" id="ARBA00022448"/>
    </source>
</evidence>